<evidence type="ECO:0000313" key="14">
    <source>
        <dbReference type="Proteomes" id="UP000824258"/>
    </source>
</evidence>
<feature type="domain" description="ATP synthase epsilon subunit C-terminal" evidence="11">
    <location>
        <begin position="87"/>
        <end position="129"/>
    </location>
</feature>
<evidence type="ECO:0000256" key="6">
    <source>
        <dbReference type="ARBA" id="ARBA00023136"/>
    </source>
</evidence>
<evidence type="ECO:0000256" key="4">
    <source>
        <dbReference type="ARBA" id="ARBA00022475"/>
    </source>
</evidence>
<dbReference type="Pfam" id="PF02823">
    <property type="entry name" value="ATP-synt_DE_N"/>
    <property type="match status" value="1"/>
</dbReference>
<dbReference type="InterPro" id="IPR020547">
    <property type="entry name" value="ATP_synth_F1_esu_C"/>
</dbReference>
<dbReference type="Proteomes" id="UP000824258">
    <property type="component" value="Unassembled WGS sequence"/>
</dbReference>
<comment type="function">
    <text evidence="9">Produces ATP from ADP in the presence of a proton gradient across the membrane.</text>
</comment>
<dbReference type="PANTHER" id="PTHR13822:SF10">
    <property type="entry name" value="ATP SYNTHASE EPSILON CHAIN, CHLOROPLASTIC"/>
    <property type="match status" value="1"/>
</dbReference>
<evidence type="ECO:0000256" key="5">
    <source>
        <dbReference type="ARBA" id="ARBA00023065"/>
    </source>
</evidence>
<evidence type="ECO:0000256" key="9">
    <source>
        <dbReference type="HAMAP-Rule" id="MF_00530"/>
    </source>
</evidence>
<reference evidence="13" key="2">
    <citation type="journal article" date="2021" name="PeerJ">
        <title>Extensive microbial diversity within the chicken gut microbiome revealed by metagenomics and culture.</title>
        <authorList>
            <person name="Gilroy R."/>
            <person name="Ravi A."/>
            <person name="Getino M."/>
            <person name="Pursley I."/>
            <person name="Horton D.L."/>
            <person name="Alikhan N.F."/>
            <person name="Baker D."/>
            <person name="Gharbi K."/>
            <person name="Hall N."/>
            <person name="Watson M."/>
            <person name="Adriaenssens E.M."/>
            <person name="Foster-Nyarko E."/>
            <person name="Jarju S."/>
            <person name="Secka A."/>
            <person name="Antonio M."/>
            <person name="Oren A."/>
            <person name="Chaudhuri R.R."/>
            <person name="La Ragione R."/>
            <person name="Hildebrand F."/>
            <person name="Pallen M.J."/>
        </authorList>
    </citation>
    <scope>NUCLEOTIDE SEQUENCE</scope>
    <source>
        <strain evidence="13">ChiHjej9B8-7071</strain>
    </source>
</reference>
<dbReference type="GO" id="GO:0045259">
    <property type="term" value="C:proton-transporting ATP synthase complex"/>
    <property type="evidence" value="ECO:0007669"/>
    <property type="project" value="UniProtKB-KW"/>
</dbReference>
<comment type="subcellular location">
    <subcellularLocation>
        <location evidence="9">Cell membrane</location>
        <topology evidence="9">Peripheral membrane protein</topology>
    </subcellularLocation>
    <subcellularLocation>
        <location evidence="1">Endomembrane system</location>
        <topology evidence="1">Peripheral membrane protein</topology>
    </subcellularLocation>
</comment>
<feature type="domain" description="ATP synthase F1 complex delta/epsilon subunit N-terminal" evidence="12">
    <location>
        <begin position="6"/>
        <end position="82"/>
    </location>
</feature>
<evidence type="ECO:0000313" key="13">
    <source>
        <dbReference type="EMBL" id="HIR10262.1"/>
    </source>
</evidence>
<dbReference type="SUPFAM" id="SSF51344">
    <property type="entry name" value="Epsilon subunit of F1F0-ATP synthase N-terminal domain"/>
    <property type="match status" value="1"/>
</dbReference>
<evidence type="ECO:0000259" key="12">
    <source>
        <dbReference type="Pfam" id="PF02823"/>
    </source>
</evidence>
<dbReference type="CDD" id="cd12152">
    <property type="entry name" value="F1-ATPase_delta"/>
    <property type="match status" value="1"/>
</dbReference>
<gene>
    <name evidence="9 13" type="primary">atpC</name>
    <name evidence="13" type="ORF">IAA70_07640</name>
</gene>
<dbReference type="Pfam" id="PF00401">
    <property type="entry name" value="ATP-synt_DE"/>
    <property type="match status" value="1"/>
</dbReference>
<keyword evidence="4 9" id="KW-1003">Cell membrane</keyword>
<dbReference type="GO" id="GO:0012505">
    <property type="term" value="C:endomembrane system"/>
    <property type="evidence" value="ECO:0007669"/>
    <property type="project" value="UniProtKB-SubCell"/>
</dbReference>
<keyword evidence="7 9" id="KW-0139">CF(1)</keyword>
<dbReference type="EMBL" id="DVGD01000250">
    <property type="protein sequence ID" value="HIR10262.1"/>
    <property type="molecule type" value="Genomic_DNA"/>
</dbReference>
<keyword evidence="6 9" id="KW-0472">Membrane</keyword>
<dbReference type="NCBIfam" id="TIGR01216">
    <property type="entry name" value="ATP_synt_epsi"/>
    <property type="match status" value="1"/>
</dbReference>
<dbReference type="GO" id="GO:0005886">
    <property type="term" value="C:plasma membrane"/>
    <property type="evidence" value="ECO:0007669"/>
    <property type="project" value="UniProtKB-SubCell"/>
</dbReference>
<comment type="subunit">
    <text evidence="9 10">F-type ATPases have 2 components, CF(1) - the catalytic core - and CF(0) - the membrane proton channel. CF(1) has five subunits: alpha(3), beta(3), gamma(1), delta(1), epsilon(1). CF(0) has three main subunits: a, b and c.</text>
</comment>
<organism evidence="13 14">
    <name type="scientific">Candidatus Avoscillospira stercoripullorum</name>
    <dbReference type="NCBI Taxonomy" id="2840709"/>
    <lineage>
        <taxon>Bacteria</taxon>
        <taxon>Bacillati</taxon>
        <taxon>Bacillota</taxon>
        <taxon>Clostridia</taxon>
        <taxon>Eubacteriales</taxon>
        <taxon>Oscillospiraceae</taxon>
        <taxon>Oscillospiraceae incertae sedis</taxon>
        <taxon>Candidatus Avoscillospira</taxon>
    </lineage>
</organism>
<dbReference type="HAMAP" id="MF_00530">
    <property type="entry name" value="ATP_synth_epsil_bac"/>
    <property type="match status" value="1"/>
</dbReference>
<evidence type="ECO:0000256" key="2">
    <source>
        <dbReference type="ARBA" id="ARBA00005712"/>
    </source>
</evidence>
<accession>A0A9D1A9E6</accession>
<proteinExistence type="inferred from homology"/>
<evidence type="ECO:0000256" key="1">
    <source>
        <dbReference type="ARBA" id="ARBA00004184"/>
    </source>
</evidence>
<evidence type="ECO:0000256" key="3">
    <source>
        <dbReference type="ARBA" id="ARBA00022448"/>
    </source>
</evidence>
<dbReference type="InterPro" id="IPR036771">
    <property type="entry name" value="ATPsynth_dsu/esu_N"/>
</dbReference>
<dbReference type="Gene3D" id="2.60.15.10">
    <property type="entry name" value="F0F1 ATP synthase delta/epsilon subunit, N-terminal"/>
    <property type="match status" value="1"/>
</dbReference>
<keyword evidence="5 9" id="KW-0406">Ion transport</keyword>
<reference evidence="13" key="1">
    <citation type="submission" date="2020-10" db="EMBL/GenBank/DDBJ databases">
        <authorList>
            <person name="Gilroy R."/>
        </authorList>
    </citation>
    <scope>NUCLEOTIDE SEQUENCE</scope>
    <source>
        <strain evidence="13">ChiHjej9B8-7071</strain>
    </source>
</reference>
<sequence>MDNTFPLEILTPERQFFSGQVDALTFQAKDGEWTILKNHAPMVAALSAGTVKFRVKGEWKEAVNSEGYMEVSAAGIILFAQTCEWPEEVDVNRARRLEEMATEHLRQAKSTSEFKVNKILLARAMARLRNSKNNVNLD</sequence>
<evidence type="ECO:0000256" key="8">
    <source>
        <dbReference type="ARBA" id="ARBA00023310"/>
    </source>
</evidence>
<dbReference type="AlphaFoldDB" id="A0A9D1A9E6"/>
<evidence type="ECO:0000256" key="10">
    <source>
        <dbReference type="RuleBase" id="RU003656"/>
    </source>
</evidence>
<dbReference type="InterPro" id="IPR020546">
    <property type="entry name" value="ATP_synth_F1_dsu/esu_N"/>
</dbReference>
<keyword evidence="3 9" id="KW-0813">Transport</keyword>
<dbReference type="GO" id="GO:0005524">
    <property type="term" value="F:ATP binding"/>
    <property type="evidence" value="ECO:0007669"/>
    <property type="project" value="UniProtKB-UniRule"/>
</dbReference>
<evidence type="ECO:0000259" key="11">
    <source>
        <dbReference type="Pfam" id="PF00401"/>
    </source>
</evidence>
<keyword evidence="8 9" id="KW-0066">ATP synthesis</keyword>
<dbReference type="GO" id="GO:0046933">
    <property type="term" value="F:proton-transporting ATP synthase activity, rotational mechanism"/>
    <property type="evidence" value="ECO:0007669"/>
    <property type="project" value="UniProtKB-UniRule"/>
</dbReference>
<protein>
    <recommendedName>
        <fullName evidence="9">ATP synthase epsilon chain</fullName>
    </recommendedName>
    <alternativeName>
        <fullName evidence="9">ATP synthase F1 sector epsilon subunit</fullName>
    </alternativeName>
    <alternativeName>
        <fullName evidence="9">F-ATPase epsilon subunit</fullName>
    </alternativeName>
</protein>
<comment type="caution">
    <text evidence="13">The sequence shown here is derived from an EMBL/GenBank/DDBJ whole genome shotgun (WGS) entry which is preliminary data.</text>
</comment>
<comment type="similarity">
    <text evidence="2 9 10">Belongs to the ATPase epsilon chain family.</text>
</comment>
<name>A0A9D1A9E6_9FIRM</name>
<keyword evidence="9" id="KW-0375">Hydrogen ion transport</keyword>
<dbReference type="InterPro" id="IPR001469">
    <property type="entry name" value="ATP_synth_F1_dsu/esu"/>
</dbReference>
<dbReference type="PANTHER" id="PTHR13822">
    <property type="entry name" value="ATP SYNTHASE DELTA/EPSILON CHAIN"/>
    <property type="match status" value="1"/>
</dbReference>
<evidence type="ECO:0000256" key="7">
    <source>
        <dbReference type="ARBA" id="ARBA00023196"/>
    </source>
</evidence>